<keyword evidence="1" id="KW-0732">Signal</keyword>
<comment type="caution">
    <text evidence="5">The sequence shown here is derived from an EMBL/GenBank/DDBJ whole genome shotgun (WGS) entry which is preliminary data.</text>
</comment>
<feature type="domain" description="DUF2268" evidence="3">
    <location>
        <begin position="181"/>
        <end position="325"/>
    </location>
</feature>
<name>A0ABS9ZYW0_9SPHI</name>
<evidence type="ECO:0000313" key="6">
    <source>
        <dbReference type="Proteomes" id="UP001165460"/>
    </source>
</evidence>
<accession>A0ABS9ZYW0</accession>
<evidence type="ECO:0000259" key="4">
    <source>
        <dbReference type="Pfam" id="PF13205"/>
    </source>
</evidence>
<dbReference type="InterPro" id="IPR014755">
    <property type="entry name" value="Cu-Rt/internalin_Ig-like"/>
</dbReference>
<gene>
    <name evidence="5" type="ORF">MMF97_12335</name>
</gene>
<keyword evidence="2" id="KW-0812">Transmembrane</keyword>
<dbReference type="Pfam" id="PF10026">
    <property type="entry name" value="DUF2268"/>
    <property type="match status" value="1"/>
</dbReference>
<feature type="transmembrane region" description="Helical" evidence="2">
    <location>
        <begin position="49"/>
        <end position="66"/>
    </location>
</feature>
<keyword evidence="2" id="KW-0472">Membrane</keyword>
<keyword evidence="2" id="KW-1133">Transmembrane helix</keyword>
<dbReference type="InterPro" id="IPR018728">
    <property type="entry name" value="DUF2268"/>
</dbReference>
<organism evidence="5 6">
    <name type="scientific">Pedobacter montanisoli</name>
    <dbReference type="NCBI Taxonomy" id="2923277"/>
    <lineage>
        <taxon>Bacteria</taxon>
        <taxon>Pseudomonadati</taxon>
        <taxon>Bacteroidota</taxon>
        <taxon>Sphingobacteriia</taxon>
        <taxon>Sphingobacteriales</taxon>
        <taxon>Sphingobacteriaceae</taxon>
        <taxon>Pedobacter</taxon>
    </lineage>
</organism>
<keyword evidence="6" id="KW-1185">Reference proteome</keyword>
<dbReference type="Pfam" id="PF13205">
    <property type="entry name" value="Big_5"/>
    <property type="match status" value="1"/>
</dbReference>
<protein>
    <submittedName>
        <fullName evidence="5">Ig-like domain-containing protein</fullName>
    </submittedName>
</protein>
<dbReference type="Gene3D" id="2.60.40.1220">
    <property type="match status" value="1"/>
</dbReference>
<evidence type="ECO:0000256" key="2">
    <source>
        <dbReference type="SAM" id="Phobius"/>
    </source>
</evidence>
<evidence type="ECO:0000313" key="5">
    <source>
        <dbReference type="EMBL" id="MCJ0743503.1"/>
    </source>
</evidence>
<feature type="domain" description="SbsA Ig-like" evidence="4">
    <location>
        <begin position="356"/>
        <end position="459"/>
    </location>
</feature>
<proteinExistence type="predicted"/>
<dbReference type="EMBL" id="JALGBH010000002">
    <property type="protein sequence ID" value="MCJ0743503.1"/>
    <property type="molecule type" value="Genomic_DNA"/>
</dbReference>
<evidence type="ECO:0000259" key="3">
    <source>
        <dbReference type="Pfam" id="PF10026"/>
    </source>
</evidence>
<evidence type="ECO:0000256" key="1">
    <source>
        <dbReference type="ARBA" id="ARBA00022729"/>
    </source>
</evidence>
<dbReference type="InterPro" id="IPR032812">
    <property type="entry name" value="SbsA_Ig"/>
</dbReference>
<reference evidence="5" key="1">
    <citation type="submission" date="2022-03" db="EMBL/GenBank/DDBJ databases">
        <authorList>
            <person name="Woo C.Y."/>
        </authorList>
    </citation>
    <scope>NUCLEOTIDE SEQUENCE</scope>
    <source>
        <strain evidence="5">CYS-01</strain>
    </source>
</reference>
<dbReference type="Proteomes" id="UP001165460">
    <property type="component" value="Unassembled WGS sequence"/>
</dbReference>
<sequence>MILKLKRSTSSFNFPWPILAYSKYLSITNKETYTCHILKIYVSFIGMKYFVFSLISMLFVVQLSFAQKQFSNFITTDINHFWEAYDQIIATKDSAQQYQQLNKLFLEKGTPGLKAMMQARNYTAKSYIDAIKQRQKYFESIRENMLKADKYAGAIDQKVEQLRKLYPALKPATIYFTVGAFRSGGTTSDSLILIGSEIAMSNEHLGNLVFTNIHEYVHTQQKTTQANNLLGQCVMEGVAEFMAEKVMETNSTVPAFVYGKENVEKVKQVFAKQLFNESYSFWLYSDVTNEFGQRDMGYYIGYAIAEQYYKNAADKQRAIKEMIELDYNDEKALFAYVDKSGFFKTPMAVLKKTYEKNRPVVLSVSPFESGQLVDPNTSKITINFSTAMDKRYRNFELGPLGKDYLLVLKSFISFALDGKSVTFELDTLKPNQRYQILVGKGFRDLNGVGIKTYLIDFKTRE</sequence>
<dbReference type="RefSeq" id="WP_243362701.1">
    <property type="nucleotide sequence ID" value="NZ_JALGBH010000002.1"/>
</dbReference>